<evidence type="ECO:0000256" key="13">
    <source>
        <dbReference type="ARBA" id="ARBA00047899"/>
    </source>
</evidence>
<dbReference type="OrthoDB" id="5089838at2759"/>
<evidence type="ECO:0000256" key="14">
    <source>
        <dbReference type="ARBA" id="ARBA00048679"/>
    </source>
</evidence>
<accession>X0KI45</accession>
<keyword evidence="9" id="KW-0067">ATP-binding</keyword>
<evidence type="ECO:0000256" key="5">
    <source>
        <dbReference type="ARBA" id="ARBA00022527"/>
    </source>
</evidence>
<dbReference type="GO" id="GO:0010506">
    <property type="term" value="P:regulation of autophagy"/>
    <property type="evidence" value="ECO:0007669"/>
    <property type="project" value="InterPro"/>
</dbReference>
<reference evidence="18" key="2">
    <citation type="submission" date="2012-05" db="EMBL/GenBank/DDBJ databases">
        <title>The Genome Annotation of Fusarium oxysporum Cotton.</title>
        <authorList>
            <consortium name="The Broad Institute Genomics Platform"/>
            <person name="Ma L.-J."/>
            <person name="Corby-Kistler H."/>
            <person name="Broz K."/>
            <person name="Gale L.R."/>
            <person name="Jonkers W."/>
            <person name="O'Donnell K."/>
            <person name="Ploetz R."/>
            <person name="Steinberg C."/>
            <person name="Schwartz D.C."/>
            <person name="VanEtten H."/>
            <person name="Zhou S."/>
            <person name="Young S.K."/>
            <person name="Zeng Q."/>
            <person name="Gargeya S."/>
            <person name="Fitzgerald M."/>
            <person name="Abouelleil A."/>
            <person name="Alvarado L."/>
            <person name="Chapman S.B."/>
            <person name="Gainer-Dewar J."/>
            <person name="Goldberg J."/>
            <person name="Griggs A."/>
            <person name="Gujja S."/>
            <person name="Hansen M."/>
            <person name="Howarth C."/>
            <person name="Imamovic A."/>
            <person name="Ireland A."/>
            <person name="Larimer J."/>
            <person name="McCowan C."/>
            <person name="Murphy C."/>
            <person name="Pearson M."/>
            <person name="Poon T.W."/>
            <person name="Priest M."/>
            <person name="Roberts A."/>
            <person name="Saif S."/>
            <person name="Shea T."/>
            <person name="Sykes S."/>
            <person name="Wortman J."/>
            <person name="Nusbaum C."/>
            <person name="Birren B."/>
        </authorList>
    </citation>
    <scope>NUCLEOTIDE SEQUENCE</scope>
    <source>
        <strain evidence="18">25433</strain>
    </source>
</reference>
<keyword evidence="6" id="KW-0808">Transferase</keyword>
<keyword evidence="4" id="KW-0813">Transport</keyword>
<dbReference type="GO" id="GO:0015031">
    <property type="term" value="P:protein transport"/>
    <property type="evidence" value="ECO:0007669"/>
    <property type="project" value="UniProtKB-KW"/>
</dbReference>
<keyword evidence="11" id="KW-0072">Autophagy</keyword>
<dbReference type="EMBL" id="JH658169">
    <property type="protein sequence ID" value="EXM13188.1"/>
    <property type="molecule type" value="Genomic_DNA"/>
</dbReference>
<evidence type="ECO:0000256" key="15">
    <source>
        <dbReference type="SAM" id="MobiDB-lite"/>
    </source>
</evidence>
<name>X0KI45_FUSOX</name>
<dbReference type="EC" id="2.7.11.1" evidence="3"/>
<dbReference type="Proteomes" id="UP000030701">
    <property type="component" value="Unassembled WGS sequence"/>
</dbReference>
<evidence type="ECO:0000256" key="2">
    <source>
        <dbReference type="ARBA" id="ARBA00005575"/>
    </source>
</evidence>
<dbReference type="GO" id="GO:0034045">
    <property type="term" value="C:phagophore assembly site membrane"/>
    <property type="evidence" value="ECO:0007669"/>
    <property type="project" value="UniProtKB-SubCell"/>
</dbReference>
<dbReference type="Pfam" id="PF00069">
    <property type="entry name" value="Pkinase"/>
    <property type="match status" value="1"/>
</dbReference>
<evidence type="ECO:0000256" key="12">
    <source>
        <dbReference type="ARBA" id="ARBA00030237"/>
    </source>
</evidence>
<dbReference type="InterPro" id="IPR000719">
    <property type="entry name" value="Prot_kinase_dom"/>
</dbReference>
<dbReference type="GO" id="GO:0005524">
    <property type="term" value="F:ATP binding"/>
    <property type="evidence" value="ECO:0007669"/>
    <property type="project" value="UniProtKB-KW"/>
</dbReference>
<comment type="catalytic activity">
    <reaction evidence="13">
        <text>L-threonyl-[protein] + ATP = O-phospho-L-threonyl-[protein] + ADP + H(+)</text>
        <dbReference type="Rhea" id="RHEA:46608"/>
        <dbReference type="Rhea" id="RHEA-COMP:11060"/>
        <dbReference type="Rhea" id="RHEA-COMP:11605"/>
        <dbReference type="ChEBI" id="CHEBI:15378"/>
        <dbReference type="ChEBI" id="CHEBI:30013"/>
        <dbReference type="ChEBI" id="CHEBI:30616"/>
        <dbReference type="ChEBI" id="CHEBI:61977"/>
        <dbReference type="ChEBI" id="CHEBI:456216"/>
        <dbReference type="EC" id="2.7.11.1"/>
    </reaction>
</comment>
<dbReference type="GO" id="GO:0005829">
    <property type="term" value="C:cytosol"/>
    <property type="evidence" value="ECO:0007669"/>
    <property type="project" value="TreeGrafter"/>
</dbReference>
<dbReference type="PROSITE" id="PS00108">
    <property type="entry name" value="PROTEIN_KINASE_ST"/>
    <property type="match status" value="1"/>
</dbReference>
<evidence type="ECO:0000256" key="9">
    <source>
        <dbReference type="ARBA" id="ARBA00022840"/>
    </source>
</evidence>
<dbReference type="SUPFAM" id="SSF56112">
    <property type="entry name" value="Protein kinase-like (PK-like)"/>
    <property type="match status" value="1"/>
</dbReference>
<comment type="catalytic activity">
    <reaction evidence="14">
        <text>L-seryl-[protein] + ATP = O-phospho-L-seryl-[protein] + ADP + H(+)</text>
        <dbReference type="Rhea" id="RHEA:17989"/>
        <dbReference type="Rhea" id="RHEA-COMP:9863"/>
        <dbReference type="Rhea" id="RHEA-COMP:11604"/>
        <dbReference type="ChEBI" id="CHEBI:15378"/>
        <dbReference type="ChEBI" id="CHEBI:29999"/>
        <dbReference type="ChEBI" id="CHEBI:30616"/>
        <dbReference type="ChEBI" id="CHEBI:83421"/>
        <dbReference type="ChEBI" id="CHEBI:456216"/>
        <dbReference type="EC" id="2.7.11.1"/>
    </reaction>
</comment>
<dbReference type="AlphaFoldDB" id="X0KI45"/>
<proteinExistence type="inferred from homology"/>
<evidence type="ECO:0000259" key="16">
    <source>
        <dbReference type="PROSITE" id="PS50006"/>
    </source>
</evidence>
<dbReference type="PANTHER" id="PTHR24348:SF22">
    <property type="entry name" value="NON-SPECIFIC SERINE_THREONINE PROTEIN KINASE"/>
    <property type="match status" value="1"/>
</dbReference>
<feature type="domain" description="Protein kinase" evidence="17">
    <location>
        <begin position="214"/>
        <end position="475"/>
    </location>
</feature>
<sequence length="595" mass="66440">MSSSTDSLDLANVVLFLGSFNGIDDIVSLSDNKRYHIIPPAASARWEGNESLKGLTGPILCLTFGKHLFSPEGWVLGSSPDPDLCDLQLSKDNSTGISRRHLRVDTDPITLLPRLTVISTSGAARLLEDGRALTLTRGKSVEILRMVTIDLGAVSFRVWRPNLTEAEQRRYKIRALDWCKEAVAAVATYVPPLHSPPETLTSNIRYGRNNAVYVNEGGVEGRGMTASVMCVKERTSGLVYGAKEPYFKVSDDFGKVRSRWEELKKEFDNVVALDHPHIVRAIELVMAEDKKLPPWLIMEYIPQSLEPKGLDQQETITVLTQISSALAYMHAQGITHRDVKPDNILIKDLGIKQAKLADFGTAKRITHSRMDTFIGSPIYMAPEFLDRPLSYNNKVDLFSLGLIGLQCLTSWDPQTDQNWTSGPLSCHDYQTWMRNVVVQEIANAPSAFQPWLRSMLRRMPQKRGSAPNSLILLWQAQHGGGPAVPENIEASAIHQDTHSQQDLTRTASQQRNKRPASFLSGSSSRHQRREQPRPTTPSHAAHFQDTSESPKARTSSFAVPSSPYSPPTPHDIQVALEESDEWEPETDKDLEHDWE</sequence>
<dbReference type="CDD" id="cd14014">
    <property type="entry name" value="STKc_PknB_like"/>
    <property type="match status" value="1"/>
</dbReference>
<keyword evidence="10" id="KW-0653">Protein transport</keyword>
<comment type="similarity">
    <text evidence="2">Belongs to the protein kinase superfamily. CAMK Ser/Thr protein kinase family. CHEK2 subfamily.</text>
</comment>
<organism evidence="18">
    <name type="scientific">Fusarium oxysporum f. sp. vasinfectum 25433</name>
    <dbReference type="NCBI Taxonomy" id="1089449"/>
    <lineage>
        <taxon>Eukaryota</taxon>
        <taxon>Fungi</taxon>
        <taxon>Dikarya</taxon>
        <taxon>Ascomycota</taxon>
        <taxon>Pezizomycotina</taxon>
        <taxon>Sordariomycetes</taxon>
        <taxon>Hypocreomycetidae</taxon>
        <taxon>Hypocreales</taxon>
        <taxon>Nectriaceae</taxon>
        <taxon>Fusarium</taxon>
        <taxon>Fusarium oxysporum species complex</taxon>
    </lineage>
</organism>
<dbReference type="InterPro" id="IPR008271">
    <property type="entry name" value="Ser/Thr_kinase_AS"/>
</dbReference>
<evidence type="ECO:0000256" key="3">
    <source>
        <dbReference type="ARBA" id="ARBA00012513"/>
    </source>
</evidence>
<keyword evidence="5 18" id="KW-0723">Serine/threonine-protein kinase</keyword>
<dbReference type="SMART" id="SM00220">
    <property type="entry name" value="S_TKc"/>
    <property type="match status" value="1"/>
</dbReference>
<evidence type="ECO:0000256" key="8">
    <source>
        <dbReference type="ARBA" id="ARBA00022777"/>
    </source>
</evidence>
<dbReference type="InterPro" id="IPR000253">
    <property type="entry name" value="FHA_dom"/>
</dbReference>
<keyword evidence="7" id="KW-0547">Nucleotide-binding</keyword>
<dbReference type="PANTHER" id="PTHR24348">
    <property type="entry name" value="SERINE/THREONINE-PROTEIN KINASE UNC-51-RELATED"/>
    <property type="match status" value="1"/>
</dbReference>
<dbReference type="HOGENOM" id="CLU_016106_0_0_1"/>
<feature type="compositionally biased region" description="Polar residues" evidence="15">
    <location>
        <begin position="544"/>
        <end position="559"/>
    </location>
</feature>
<dbReference type="GO" id="GO:0005776">
    <property type="term" value="C:autophagosome"/>
    <property type="evidence" value="ECO:0007669"/>
    <property type="project" value="TreeGrafter"/>
</dbReference>
<dbReference type="Gene3D" id="1.10.510.10">
    <property type="entry name" value="Transferase(Phosphotransferase) domain 1"/>
    <property type="match status" value="1"/>
</dbReference>
<gene>
    <name evidence="18" type="ORF">FOTG_18354</name>
</gene>
<dbReference type="GO" id="GO:0000045">
    <property type="term" value="P:autophagosome assembly"/>
    <property type="evidence" value="ECO:0007669"/>
    <property type="project" value="TreeGrafter"/>
</dbReference>
<feature type="domain" description="FHA" evidence="16">
    <location>
        <begin position="74"/>
        <end position="146"/>
    </location>
</feature>
<evidence type="ECO:0000256" key="1">
    <source>
        <dbReference type="ARBA" id="ARBA00004623"/>
    </source>
</evidence>
<protein>
    <recommendedName>
        <fullName evidence="3">non-specific serine/threonine protein kinase</fullName>
        <ecNumber evidence="3">2.7.11.1</ecNumber>
    </recommendedName>
    <alternativeName>
        <fullName evidence="12">Autophagy-related protein 1</fullName>
    </alternativeName>
</protein>
<feature type="region of interest" description="Disordered" evidence="15">
    <location>
        <begin position="495"/>
        <end position="595"/>
    </location>
</feature>
<dbReference type="GO" id="GO:0004674">
    <property type="term" value="F:protein serine/threonine kinase activity"/>
    <property type="evidence" value="ECO:0007669"/>
    <property type="project" value="UniProtKB-KW"/>
</dbReference>
<dbReference type="PROSITE" id="PS50006">
    <property type="entry name" value="FHA_DOMAIN"/>
    <property type="match status" value="1"/>
</dbReference>
<feature type="compositionally biased region" description="Polar residues" evidence="15">
    <location>
        <begin position="498"/>
        <end position="510"/>
    </location>
</feature>
<dbReference type="InterPro" id="IPR045269">
    <property type="entry name" value="Atg1-like"/>
</dbReference>
<dbReference type="PROSITE" id="PS50011">
    <property type="entry name" value="PROTEIN_KINASE_DOM"/>
    <property type="match status" value="1"/>
</dbReference>
<evidence type="ECO:0000256" key="11">
    <source>
        <dbReference type="ARBA" id="ARBA00023006"/>
    </source>
</evidence>
<evidence type="ECO:0000256" key="10">
    <source>
        <dbReference type="ARBA" id="ARBA00022927"/>
    </source>
</evidence>
<reference evidence="18" key="1">
    <citation type="submission" date="2011-11" db="EMBL/GenBank/DDBJ databases">
        <title>The Genome Sequence of Fusarium oxysporum Cotton.</title>
        <authorList>
            <consortium name="The Broad Institute Genome Sequencing Platform"/>
            <person name="Ma L.-J."/>
            <person name="Gale L.R."/>
            <person name="Schwartz D.C."/>
            <person name="Zhou S."/>
            <person name="Corby-Kistler H."/>
            <person name="Young S.K."/>
            <person name="Zeng Q."/>
            <person name="Gargeya S."/>
            <person name="Fitzgerald M."/>
            <person name="Haas B."/>
            <person name="Abouelleil A."/>
            <person name="Alvarado L."/>
            <person name="Arachchi H.M."/>
            <person name="Berlin A."/>
            <person name="Brown A."/>
            <person name="Chapman S.B."/>
            <person name="Chen Z."/>
            <person name="Dunbar C."/>
            <person name="Freedman E."/>
            <person name="Gearin G."/>
            <person name="Goldberg J."/>
            <person name="Griggs A."/>
            <person name="Gujja S."/>
            <person name="Heiman D."/>
            <person name="Howarth C."/>
            <person name="Larson L."/>
            <person name="Lui A."/>
            <person name="MacDonald P.J.P."/>
            <person name="Montmayeur A."/>
            <person name="Murphy C."/>
            <person name="Neiman D."/>
            <person name="Pearson M."/>
            <person name="Priest M."/>
            <person name="Roberts A."/>
            <person name="Saif S."/>
            <person name="Shea T."/>
            <person name="Shenoy N."/>
            <person name="Sisk P."/>
            <person name="Stolte C."/>
            <person name="Sykes S."/>
            <person name="Wortman J."/>
            <person name="Nusbaum C."/>
            <person name="Birren B."/>
        </authorList>
    </citation>
    <scope>NUCLEOTIDE SEQUENCE [LARGE SCALE GENOMIC DNA]</scope>
    <source>
        <strain evidence="18">25433</strain>
    </source>
</reference>
<comment type="subcellular location">
    <subcellularLocation>
        <location evidence="1">Preautophagosomal structure membrane</location>
        <topology evidence="1">Peripheral membrane protein</topology>
    </subcellularLocation>
</comment>
<keyword evidence="8 18" id="KW-0418">Kinase</keyword>
<evidence type="ECO:0000313" key="18">
    <source>
        <dbReference type="EMBL" id="EXM13188.1"/>
    </source>
</evidence>
<evidence type="ECO:0000256" key="4">
    <source>
        <dbReference type="ARBA" id="ARBA00022448"/>
    </source>
</evidence>
<evidence type="ECO:0000256" key="6">
    <source>
        <dbReference type="ARBA" id="ARBA00022679"/>
    </source>
</evidence>
<feature type="compositionally biased region" description="Basic and acidic residues" evidence="15">
    <location>
        <begin position="585"/>
        <end position="595"/>
    </location>
</feature>
<evidence type="ECO:0000259" key="17">
    <source>
        <dbReference type="PROSITE" id="PS50011"/>
    </source>
</evidence>
<dbReference type="InterPro" id="IPR011009">
    <property type="entry name" value="Kinase-like_dom_sf"/>
</dbReference>
<evidence type="ECO:0000256" key="7">
    <source>
        <dbReference type="ARBA" id="ARBA00022741"/>
    </source>
</evidence>